<keyword evidence="7" id="KW-1185">Reference proteome</keyword>
<dbReference type="WBParaSite" id="HPBE_0000917401-mRNA-1">
    <property type="protein sequence ID" value="HPBE_0000917401-mRNA-1"/>
    <property type="gene ID" value="HPBE_0000917401"/>
</dbReference>
<evidence type="ECO:0000256" key="1">
    <source>
        <dbReference type="ARBA" id="ARBA00004123"/>
    </source>
</evidence>
<dbReference type="PANTHER" id="PTHR10870">
    <property type="entry name" value="CELL CYCLE CHECKPOINT PROTEIN RAD1"/>
    <property type="match status" value="1"/>
</dbReference>
<evidence type="ECO:0000313" key="7">
    <source>
        <dbReference type="Proteomes" id="UP000050761"/>
    </source>
</evidence>
<evidence type="ECO:0000313" key="8">
    <source>
        <dbReference type="WBParaSite" id="HPBE_0000917401-mRNA-1"/>
    </source>
</evidence>
<accession>A0A3P7XWU7</accession>
<gene>
    <name evidence="6" type="ORF">HPBE_LOCUS9175</name>
</gene>
<sequence length="242" mass="26389">MAAGDARMNQVHVLEVKKSHVRDLASILKAISFREECIGMHTGSGATLKMTYDGAGEPVRLILEEDGIVVDMNVQTLTTEEEFDASSSTVTLSVSADELSLTTTGEIGKAVTKFPRFSEQIERLDCAEPVVHQYPLSLIRKMSTAFAIANKVSLRCDSRGVLSCQFMVEQAERKQVYIEFYRQLHKGQQVSLHDYSRWCKNTDRDEGAAAADEREAVAGDLGADREATIEVAVVATGVGAGA</sequence>
<evidence type="ECO:0000256" key="4">
    <source>
        <dbReference type="ARBA" id="ARBA00023204"/>
    </source>
</evidence>
<dbReference type="GO" id="GO:0030896">
    <property type="term" value="C:checkpoint clamp complex"/>
    <property type="evidence" value="ECO:0007669"/>
    <property type="project" value="TreeGrafter"/>
</dbReference>
<keyword evidence="4" id="KW-0234">DNA repair</keyword>
<comment type="subcellular location">
    <subcellularLocation>
        <location evidence="1">Nucleus</location>
    </subcellularLocation>
</comment>
<keyword evidence="3" id="KW-0227">DNA damage</keyword>
<comment type="similarity">
    <text evidence="2">Belongs to the rad1 family.</text>
</comment>
<dbReference type="InterPro" id="IPR003021">
    <property type="entry name" value="Rad1_Rec1_Rad17"/>
</dbReference>
<dbReference type="GO" id="GO:0006281">
    <property type="term" value="P:DNA repair"/>
    <property type="evidence" value="ECO:0007669"/>
    <property type="project" value="UniProtKB-KW"/>
</dbReference>
<protein>
    <submittedName>
        <fullName evidence="8">Proliferating cell nuclear antigen</fullName>
    </submittedName>
</protein>
<reference evidence="8" key="2">
    <citation type="submission" date="2019-09" db="UniProtKB">
        <authorList>
            <consortium name="WormBaseParasite"/>
        </authorList>
    </citation>
    <scope>IDENTIFICATION</scope>
</reference>
<dbReference type="EMBL" id="UZAH01026368">
    <property type="protein sequence ID" value="VDO79566.1"/>
    <property type="molecule type" value="Genomic_DNA"/>
</dbReference>
<evidence type="ECO:0000313" key="6">
    <source>
        <dbReference type="EMBL" id="VDO79566.1"/>
    </source>
</evidence>
<name>A0A183FNR0_HELPZ</name>
<dbReference type="Pfam" id="PF02144">
    <property type="entry name" value="Rad1"/>
    <property type="match status" value="1"/>
</dbReference>
<evidence type="ECO:0000256" key="3">
    <source>
        <dbReference type="ARBA" id="ARBA00022763"/>
    </source>
</evidence>
<accession>A0A183FNR0</accession>
<dbReference type="PANTHER" id="PTHR10870:SF0">
    <property type="entry name" value="CELL CYCLE CHECKPOINT PROTEIN RAD1"/>
    <property type="match status" value="1"/>
</dbReference>
<dbReference type="SUPFAM" id="SSF55979">
    <property type="entry name" value="DNA clamp"/>
    <property type="match status" value="1"/>
</dbReference>
<dbReference type="Gene3D" id="3.70.10.10">
    <property type="match status" value="2"/>
</dbReference>
<dbReference type="AlphaFoldDB" id="A0A183FNR0"/>
<dbReference type="Proteomes" id="UP000050761">
    <property type="component" value="Unassembled WGS sequence"/>
</dbReference>
<keyword evidence="5" id="KW-0539">Nucleus</keyword>
<dbReference type="GO" id="GO:0000077">
    <property type="term" value="P:DNA damage checkpoint signaling"/>
    <property type="evidence" value="ECO:0007669"/>
    <property type="project" value="InterPro"/>
</dbReference>
<evidence type="ECO:0000256" key="2">
    <source>
        <dbReference type="ARBA" id="ARBA00010991"/>
    </source>
</evidence>
<reference evidence="6 7" key="1">
    <citation type="submission" date="2018-11" db="EMBL/GenBank/DDBJ databases">
        <authorList>
            <consortium name="Pathogen Informatics"/>
        </authorList>
    </citation>
    <scope>NUCLEOTIDE SEQUENCE [LARGE SCALE GENOMIC DNA]</scope>
</reference>
<dbReference type="OrthoDB" id="337581at2759"/>
<organism evidence="7 8">
    <name type="scientific">Heligmosomoides polygyrus</name>
    <name type="common">Parasitic roundworm</name>
    <dbReference type="NCBI Taxonomy" id="6339"/>
    <lineage>
        <taxon>Eukaryota</taxon>
        <taxon>Metazoa</taxon>
        <taxon>Ecdysozoa</taxon>
        <taxon>Nematoda</taxon>
        <taxon>Chromadorea</taxon>
        <taxon>Rhabditida</taxon>
        <taxon>Rhabditina</taxon>
        <taxon>Rhabditomorpha</taxon>
        <taxon>Strongyloidea</taxon>
        <taxon>Heligmosomidae</taxon>
        <taxon>Heligmosomoides</taxon>
    </lineage>
</organism>
<evidence type="ECO:0000256" key="5">
    <source>
        <dbReference type="ARBA" id="ARBA00023242"/>
    </source>
</evidence>
<proteinExistence type="inferred from homology"/>
<dbReference type="InterPro" id="IPR046938">
    <property type="entry name" value="DNA_clamp_sf"/>
</dbReference>